<dbReference type="PANTHER" id="PTHR43673">
    <property type="entry name" value="NAD(P)H NITROREDUCTASE YDGI-RELATED"/>
    <property type="match status" value="1"/>
</dbReference>
<reference evidence="7" key="1">
    <citation type="submission" date="2019-04" db="EMBL/GenBank/DDBJ databases">
        <title>Evolution of Biomass-Degrading Anaerobic Consortia Revealed by Metagenomics.</title>
        <authorList>
            <person name="Peng X."/>
        </authorList>
    </citation>
    <scope>NUCLEOTIDE SEQUENCE</scope>
    <source>
        <strain evidence="7">SIG240</strain>
    </source>
</reference>
<evidence type="ECO:0000256" key="2">
    <source>
        <dbReference type="ARBA" id="ARBA00007118"/>
    </source>
</evidence>
<evidence type="ECO:0000313" key="8">
    <source>
        <dbReference type="Proteomes" id="UP000761380"/>
    </source>
</evidence>
<dbReference type="GO" id="GO:0016491">
    <property type="term" value="F:oxidoreductase activity"/>
    <property type="evidence" value="ECO:0007669"/>
    <property type="project" value="UniProtKB-KW"/>
</dbReference>
<name>A0A927ZUC5_SELRU</name>
<keyword evidence="3" id="KW-0285">Flavoprotein</keyword>
<evidence type="ECO:0000256" key="3">
    <source>
        <dbReference type="ARBA" id="ARBA00022630"/>
    </source>
</evidence>
<keyword evidence="5" id="KW-0560">Oxidoreductase</keyword>
<evidence type="ECO:0000256" key="1">
    <source>
        <dbReference type="ARBA" id="ARBA00001917"/>
    </source>
</evidence>
<dbReference type="Proteomes" id="UP000761380">
    <property type="component" value="Unassembled WGS sequence"/>
</dbReference>
<dbReference type="SUPFAM" id="SSF55469">
    <property type="entry name" value="FMN-dependent nitroreductase-like"/>
    <property type="match status" value="1"/>
</dbReference>
<protein>
    <submittedName>
        <fullName evidence="7">Nitroreductase</fullName>
    </submittedName>
</protein>
<proteinExistence type="inferred from homology"/>
<dbReference type="RefSeq" id="WP_173441942.1">
    <property type="nucleotide sequence ID" value="NZ_CACZIV010000018.1"/>
</dbReference>
<keyword evidence="4" id="KW-0288">FMN</keyword>
<feature type="domain" description="Nitroreductase" evidence="6">
    <location>
        <begin position="68"/>
        <end position="147"/>
    </location>
</feature>
<comment type="cofactor">
    <cofactor evidence="1">
        <name>FMN</name>
        <dbReference type="ChEBI" id="CHEBI:58210"/>
    </cofactor>
</comment>
<accession>A0A927ZUC5</accession>
<organism evidence="7 8">
    <name type="scientific">Selenomonas ruminantium</name>
    <dbReference type="NCBI Taxonomy" id="971"/>
    <lineage>
        <taxon>Bacteria</taxon>
        <taxon>Bacillati</taxon>
        <taxon>Bacillota</taxon>
        <taxon>Negativicutes</taxon>
        <taxon>Selenomonadales</taxon>
        <taxon>Selenomonadaceae</taxon>
        <taxon>Selenomonas</taxon>
    </lineage>
</organism>
<comment type="caution">
    <text evidence="7">The sequence shown here is derived from an EMBL/GenBank/DDBJ whole genome shotgun (WGS) entry which is preliminary data.</text>
</comment>
<gene>
    <name evidence="7" type="ORF">E7201_04010</name>
</gene>
<dbReference type="Gene3D" id="3.40.109.10">
    <property type="entry name" value="NADH Oxidase"/>
    <property type="match status" value="1"/>
</dbReference>
<dbReference type="PANTHER" id="PTHR43673:SF2">
    <property type="entry name" value="NITROREDUCTASE"/>
    <property type="match status" value="1"/>
</dbReference>
<dbReference type="CDD" id="cd20609">
    <property type="entry name" value="nitroreductase"/>
    <property type="match status" value="1"/>
</dbReference>
<dbReference type="AlphaFoldDB" id="A0A927ZUC5"/>
<dbReference type="InterPro" id="IPR000415">
    <property type="entry name" value="Nitroreductase-like"/>
</dbReference>
<evidence type="ECO:0000256" key="4">
    <source>
        <dbReference type="ARBA" id="ARBA00022643"/>
    </source>
</evidence>
<dbReference type="EMBL" id="SVBY01000019">
    <property type="protein sequence ID" value="MBE6092330.1"/>
    <property type="molecule type" value="Genomic_DNA"/>
</dbReference>
<evidence type="ECO:0000313" key="7">
    <source>
        <dbReference type="EMBL" id="MBE6092330.1"/>
    </source>
</evidence>
<evidence type="ECO:0000256" key="5">
    <source>
        <dbReference type="ARBA" id="ARBA00023002"/>
    </source>
</evidence>
<evidence type="ECO:0000259" key="6">
    <source>
        <dbReference type="Pfam" id="PF00881"/>
    </source>
</evidence>
<feature type="domain" description="Nitroreductase" evidence="6">
    <location>
        <begin position="8"/>
        <end position="57"/>
    </location>
</feature>
<sequence>MDFIELAKKRYSCKKFQPDKAVEQEKLDRILLAGQLAPTAKNSQPQHVYVLKSEAALQLVDGLTPCRYGAPVVLAVTYNKTQCFNYPGDKYDSGAEDATIVATHMMLAAAETGLDSCWLNYFDPDKAAEALELPAEETLVMLLDVGYGAEGVRPLPNHEKTKPMEELVSYR</sequence>
<dbReference type="InterPro" id="IPR029479">
    <property type="entry name" value="Nitroreductase"/>
</dbReference>
<comment type="similarity">
    <text evidence="2">Belongs to the nitroreductase family.</text>
</comment>
<dbReference type="Pfam" id="PF00881">
    <property type="entry name" value="Nitroreductase"/>
    <property type="match status" value="2"/>
</dbReference>